<feature type="signal peptide" evidence="9">
    <location>
        <begin position="1"/>
        <end position="16"/>
    </location>
</feature>
<dbReference type="PROSITE" id="PS51144">
    <property type="entry name" value="ALPHA_CA_2"/>
    <property type="match status" value="1"/>
</dbReference>
<dbReference type="Gene3D" id="3.10.200.10">
    <property type="entry name" value="Alpha carbonic anhydrase"/>
    <property type="match status" value="1"/>
</dbReference>
<dbReference type="PANTHER" id="PTHR18952:SF265">
    <property type="entry name" value="CARBONIC ANHYDRASE"/>
    <property type="match status" value="1"/>
</dbReference>
<evidence type="ECO:0000256" key="4">
    <source>
        <dbReference type="ARBA" id="ARBA00012925"/>
    </source>
</evidence>
<dbReference type="GO" id="GO:0008270">
    <property type="term" value="F:zinc ion binding"/>
    <property type="evidence" value="ECO:0007669"/>
    <property type="project" value="UniProtKB-UniRule"/>
</dbReference>
<evidence type="ECO:0000256" key="8">
    <source>
        <dbReference type="ARBA" id="ARBA00048348"/>
    </source>
</evidence>
<proteinExistence type="inferred from homology"/>
<evidence type="ECO:0000256" key="3">
    <source>
        <dbReference type="ARBA" id="ARBA00010718"/>
    </source>
</evidence>
<dbReference type="InterPro" id="IPR001148">
    <property type="entry name" value="CA_dom"/>
</dbReference>
<protein>
    <recommendedName>
        <fullName evidence="4 9">Carbonic anhydrase</fullName>
        <ecNumber evidence="4 9">4.2.1.1</ecNumber>
    </recommendedName>
</protein>
<gene>
    <name evidence="11" type="ORF">B0I35DRAFT_403899</name>
</gene>
<comment type="similarity">
    <text evidence="3 9">Belongs to the alpha-carbonic anhydrase family.</text>
</comment>
<dbReference type="AlphaFoldDB" id="A0A8K0T1K9"/>
<dbReference type="Proteomes" id="UP000813444">
    <property type="component" value="Unassembled WGS sequence"/>
</dbReference>
<organism evidence="11 12">
    <name type="scientific">Stachybotrys elegans</name>
    <dbReference type="NCBI Taxonomy" id="80388"/>
    <lineage>
        <taxon>Eukaryota</taxon>
        <taxon>Fungi</taxon>
        <taxon>Dikarya</taxon>
        <taxon>Ascomycota</taxon>
        <taxon>Pezizomycotina</taxon>
        <taxon>Sordariomycetes</taxon>
        <taxon>Hypocreomycetidae</taxon>
        <taxon>Hypocreales</taxon>
        <taxon>Stachybotryaceae</taxon>
        <taxon>Stachybotrys</taxon>
    </lineage>
</organism>
<name>A0A8K0T1K9_9HYPO</name>
<comment type="catalytic activity">
    <reaction evidence="8 9">
        <text>hydrogencarbonate + H(+) = CO2 + H2O</text>
        <dbReference type="Rhea" id="RHEA:10748"/>
        <dbReference type="ChEBI" id="CHEBI:15377"/>
        <dbReference type="ChEBI" id="CHEBI:15378"/>
        <dbReference type="ChEBI" id="CHEBI:16526"/>
        <dbReference type="ChEBI" id="CHEBI:17544"/>
        <dbReference type="EC" id="4.2.1.1"/>
    </reaction>
</comment>
<dbReference type="InterPro" id="IPR023561">
    <property type="entry name" value="Carbonic_anhydrase_a-class"/>
</dbReference>
<evidence type="ECO:0000313" key="11">
    <source>
        <dbReference type="EMBL" id="KAH7328553.1"/>
    </source>
</evidence>
<evidence type="ECO:0000256" key="6">
    <source>
        <dbReference type="ARBA" id="ARBA00022833"/>
    </source>
</evidence>
<evidence type="ECO:0000256" key="5">
    <source>
        <dbReference type="ARBA" id="ARBA00022723"/>
    </source>
</evidence>
<evidence type="ECO:0000256" key="9">
    <source>
        <dbReference type="RuleBase" id="RU367011"/>
    </source>
</evidence>
<dbReference type="CDD" id="cd03124">
    <property type="entry name" value="alpha_CA_prokaryotic_like"/>
    <property type="match status" value="1"/>
</dbReference>
<evidence type="ECO:0000313" key="12">
    <source>
        <dbReference type="Proteomes" id="UP000813444"/>
    </source>
</evidence>
<dbReference type="Pfam" id="PF00194">
    <property type="entry name" value="Carb_anhydrase"/>
    <property type="match status" value="1"/>
</dbReference>
<dbReference type="EC" id="4.2.1.1" evidence="4 9"/>
<reference evidence="11" key="1">
    <citation type="journal article" date="2021" name="Nat. Commun.">
        <title>Genetic determinants of endophytism in the Arabidopsis root mycobiome.</title>
        <authorList>
            <person name="Mesny F."/>
            <person name="Miyauchi S."/>
            <person name="Thiergart T."/>
            <person name="Pickel B."/>
            <person name="Atanasova L."/>
            <person name="Karlsson M."/>
            <person name="Huettel B."/>
            <person name="Barry K.W."/>
            <person name="Haridas S."/>
            <person name="Chen C."/>
            <person name="Bauer D."/>
            <person name="Andreopoulos W."/>
            <person name="Pangilinan J."/>
            <person name="LaButti K."/>
            <person name="Riley R."/>
            <person name="Lipzen A."/>
            <person name="Clum A."/>
            <person name="Drula E."/>
            <person name="Henrissat B."/>
            <person name="Kohler A."/>
            <person name="Grigoriev I.V."/>
            <person name="Martin F.M."/>
            <person name="Hacquard S."/>
        </authorList>
    </citation>
    <scope>NUCLEOTIDE SEQUENCE</scope>
    <source>
        <strain evidence="11">MPI-CAGE-CH-0235</strain>
    </source>
</reference>
<evidence type="ECO:0000256" key="1">
    <source>
        <dbReference type="ARBA" id="ARBA00001947"/>
    </source>
</evidence>
<dbReference type="SUPFAM" id="SSF51069">
    <property type="entry name" value="Carbonic anhydrase"/>
    <property type="match status" value="1"/>
</dbReference>
<dbReference type="OrthoDB" id="429145at2759"/>
<comment type="function">
    <text evidence="2 9">Reversible hydration of carbon dioxide.</text>
</comment>
<feature type="chain" id="PRO_5035490086" description="Carbonic anhydrase" evidence="9">
    <location>
        <begin position="17"/>
        <end position="273"/>
    </location>
</feature>
<keyword evidence="5 9" id="KW-0479">Metal-binding</keyword>
<keyword evidence="7 9" id="KW-0456">Lyase</keyword>
<comment type="caution">
    <text evidence="11">The sequence shown here is derived from an EMBL/GenBank/DDBJ whole genome shotgun (WGS) entry which is preliminary data.</text>
</comment>
<dbReference type="GO" id="GO:0004089">
    <property type="term" value="F:carbonate dehydratase activity"/>
    <property type="evidence" value="ECO:0007669"/>
    <property type="project" value="UniProtKB-UniRule"/>
</dbReference>
<dbReference type="InterPro" id="IPR018338">
    <property type="entry name" value="Carbonic_anhydrase_a-class_CS"/>
</dbReference>
<evidence type="ECO:0000256" key="7">
    <source>
        <dbReference type="ARBA" id="ARBA00023239"/>
    </source>
</evidence>
<comment type="cofactor">
    <cofactor evidence="1 9">
        <name>Zn(2+)</name>
        <dbReference type="ChEBI" id="CHEBI:29105"/>
    </cofactor>
</comment>
<dbReference type="EMBL" id="JAGPNK010000001">
    <property type="protein sequence ID" value="KAH7328553.1"/>
    <property type="molecule type" value="Genomic_DNA"/>
</dbReference>
<dbReference type="PANTHER" id="PTHR18952">
    <property type="entry name" value="CARBONIC ANHYDRASE"/>
    <property type="match status" value="1"/>
</dbReference>
<dbReference type="InterPro" id="IPR036398">
    <property type="entry name" value="CA_dom_sf"/>
</dbReference>
<keyword evidence="12" id="KW-1185">Reference proteome</keyword>
<feature type="domain" description="Alpha-carbonic anhydrase" evidence="10">
    <location>
        <begin position="34"/>
        <end position="273"/>
    </location>
</feature>
<dbReference type="SMART" id="SM01057">
    <property type="entry name" value="Carb_anhydrase"/>
    <property type="match status" value="1"/>
</dbReference>
<evidence type="ECO:0000256" key="2">
    <source>
        <dbReference type="ARBA" id="ARBA00002904"/>
    </source>
</evidence>
<sequence length="273" mass="29922">MKFFVLLGSAVSLASAMCSHGTSLSPRSDSIAAPSFGYTGTIGPLGWHSIASGNLECAIGEEQSPIDILPGVISSVSGTTLNVQLQNYAHGAELENLGTTLEAFANGTMFLNNKVHSLRQFHFHTPSEHRIDGEHYPMEVHFVFESADHDLAVLGFLIEVAGPGETSLPVLRNVFRHVEDASEFGEVTHTGALNFDQLRRHVRDSDVFQYSGSLTTPPCAQNVAFNIVRNPINIDVSVYKRVKKILKFNSRYTQNHPGEKNLLDFARDILDAN</sequence>
<evidence type="ECO:0000259" key="10">
    <source>
        <dbReference type="PROSITE" id="PS51144"/>
    </source>
</evidence>
<keyword evidence="9" id="KW-0732">Signal</keyword>
<keyword evidence="6 9" id="KW-0862">Zinc</keyword>
<dbReference type="InterPro" id="IPR041891">
    <property type="entry name" value="Alpha_CA_prokaryot-like"/>
</dbReference>
<accession>A0A8K0T1K9</accession>
<dbReference type="PROSITE" id="PS00162">
    <property type="entry name" value="ALPHA_CA_1"/>
    <property type="match status" value="1"/>
</dbReference>